<evidence type="ECO:0000256" key="1">
    <source>
        <dbReference type="ARBA" id="ARBA00004141"/>
    </source>
</evidence>
<protein>
    <submittedName>
        <fullName evidence="7">O-antigen ligase family protein</fullName>
    </submittedName>
</protein>
<evidence type="ECO:0000256" key="5">
    <source>
        <dbReference type="SAM" id="Phobius"/>
    </source>
</evidence>
<dbReference type="GO" id="GO:0016874">
    <property type="term" value="F:ligase activity"/>
    <property type="evidence" value="ECO:0007669"/>
    <property type="project" value="UniProtKB-KW"/>
</dbReference>
<accession>A0A5B8SUL5</accession>
<feature type="transmembrane region" description="Helical" evidence="5">
    <location>
        <begin position="175"/>
        <end position="195"/>
    </location>
</feature>
<proteinExistence type="predicted"/>
<dbReference type="EMBL" id="CP042382">
    <property type="protein sequence ID" value="QEA40912.1"/>
    <property type="molecule type" value="Genomic_DNA"/>
</dbReference>
<feature type="transmembrane region" description="Helical" evidence="5">
    <location>
        <begin position="201"/>
        <end position="221"/>
    </location>
</feature>
<name>A0A5B8SUL5_9GAMM</name>
<dbReference type="KEGG" id="paur:FGL86_11265"/>
<feature type="transmembrane region" description="Helical" evidence="5">
    <location>
        <begin position="337"/>
        <end position="356"/>
    </location>
</feature>
<keyword evidence="8" id="KW-1185">Reference proteome</keyword>
<sequence>MWCLGVAGLLGYAALRMLWGEVGDLSGTLMAMLGLIAVLIYGRGIRSSAVLWLLLAALLVQTLSWGLGYLHHPEWVADNPQLDRLAKLFIFIAVAWWLGGSTRNTLLVWGIAVAGYLVASFTLGGGVAEWLRGLGGERVGFGVRNLQHGSMLFGVALIGVVIFTQRFVMSGMRVVWWRALIWLIVFGLCVTGVFIGQTRAVWLGTLTAFLVAGCLGSLWALMKSQGRHIAKPLLICLSVVLVVSLVAVLAFKKPLMARITQESQVVAQVLQGDVEQIPYTSIGTRINSWIAASEWIKQRPFVGWGSEGRALVMEHTAWLNPAVKAQYGHLHNFLLEIWVAYGVLGILVIMALATWIARGTWLAWRSGIIPNDIALFGISFFFYWVFVNQFESYNSFGTGVYVHNLVLGGLVTHIWRWQSMTDKNVFFTLGSRK</sequence>
<feature type="transmembrane region" description="Helical" evidence="5">
    <location>
        <begin position="25"/>
        <end position="42"/>
    </location>
</feature>
<evidence type="ECO:0000259" key="6">
    <source>
        <dbReference type="Pfam" id="PF04932"/>
    </source>
</evidence>
<keyword evidence="3 5" id="KW-1133">Transmembrane helix</keyword>
<evidence type="ECO:0000256" key="3">
    <source>
        <dbReference type="ARBA" id="ARBA00022989"/>
    </source>
</evidence>
<dbReference type="Proteomes" id="UP000321272">
    <property type="component" value="Chromosome"/>
</dbReference>
<feature type="transmembrane region" description="Helical" evidence="5">
    <location>
        <begin position="49"/>
        <end position="70"/>
    </location>
</feature>
<dbReference type="OrthoDB" id="8576060at2"/>
<organism evidence="7 8">
    <name type="scientific">Pistricoccus aurantiacus</name>
    <dbReference type="NCBI Taxonomy" id="1883414"/>
    <lineage>
        <taxon>Bacteria</taxon>
        <taxon>Pseudomonadati</taxon>
        <taxon>Pseudomonadota</taxon>
        <taxon>Gammaproteobacteria</taxon>
        <taxon>Oceanospirillales</taxon>
        <taxon>Halomonadaceae</taxon>
        <taxon>Pistricoccus</taxon>
    </lineage>
</organism>
<feature type="transmembrane region" description="Helical" evidence="5">
    <location>
        <begin position="368"/>
        <end position="386"/>
    </location>
</feature>
<dbReference type="InterPro" id="IPR007016">
    <property type="entry name" value="O-antigen_ligase-rel_domated"/>
</dbReference>
<comment type="subcellular location">
    <subcellularLocation>
        <location evidence="1">Membrane</location>
        <topology evidence="1">Multi-pass membrane protein</topology>
    </subcellularLocation>
</comment>
<evidence type="ECO:0000313" key="8">
    <source>
        <dbReference type="Proteomes" id="UP000321272"/>
    </source>
</evidence>
<keyword evidence="4 5" id="KW-0472">Membrane</keyword>
<evidence type="ECO:0000256" key="4">
    <source>
        <dbReference type="ARBA" id="ARBA00023136"/>
    </source>
</evidence>
<keyword evidence="7" id="KW-0436">Ligase</keyword>
<feature type="transmembrane region" description="Helical" evidence="5">
    <location>
        <begin position="398"/>
        <end position="415"/>
    </location>
</feature>
<gene>
    <name evidence="7" type="ORF">FGL86_11265</name>
</gene>
<feature type="transmembrane region" description="Helical" evidence="5">
    <location>
        <begin position="233"/>
        <end position="251"/>
    </location>
</feature>
<feature type="domain" description="O-antigen ligase-related" evidence="6">
    <location>
        <begin position="185"/>
        <end position="349"/>
    </location>
</feature>
<dbReference type="AlphaFoldDB" id="A0A5B8SUL5"/>
<dbReference type="PANTHER" id="PTHR37422:SF13">
    <property type="entry name" value="LIPOPOLYSACCHARIDE BIOSYNTHESIS PROTEIN PA4999-RELATED"/>
    <property type="match status" value="1"/>
</dbReference>
<feature type="transmembrane region" description="Helical" evidence="5">
    <location>
        <begin position="106"/>
        <end position="128"/>
    </location>
</feature>
<feature type="transmembrane region" description="Helical" evidence="5">
    <location>
        <begin position="148"/>
        <end position="168"/>
    </location>
</feature>
<dbReference type="PANTHER" id="PTHR37422">
    <property type="entry name" value="TEICHURONIC ACID BIOSYNTHESIS PROTEIN TUAE"/>
    <property type="match status" value="1"/>
</dbReference>
<evidence type="ECO:0000313" key="7">
    <source>
        <dbReference type="EMBL" id="QEA40912.1"/>
    </source>
</evidence>
<keyword evidence="2 5" id="KW-0812">Transmembrane</keyword>
<dbReference type="InterPro" id="IPR051533">
    <property type="entry name" value="WaaL-like"/>
</dbReference>
<dbReference type="Pfam" id="PF04932">
    <property type="entry name" value="Wzy_C"/>
    <property type="match status" value="1"/>
</dbReference>
<dbReference type="GO" id="GO:0016020">
    <property type="term" value="C:membrane"/>
    <property type="evidence" value="ECO:0007669"/>
    <property type="project" value="UniProtKB-SubCell"/>
</dbReference>
<reference evidence="7 8" key="1">
    <citation type="submission" date="2019-06" db="EMBL/GenBank/DDBJ databases">
        <title>Genome analyses of bacteria isolated from kimchi.</title>
        <authorList>
            <person name="Lee S."/>
            <person name="Ahn S."/>
            <person name="Roh S."/>
        </authorList>
    </citation>
    <scope>NUCLEOTIDE SEQUENCE [LARGE SCALE GENOMIC DNA]</scope>
    <source>
        <strain evidence="7 8">CBA4606</strain>
    </source>
</reference>
<evidence type="ECO:0000256" key="2">
    <source>
        <dbReference type="ARBA" id="ARBA00022692"/>
    </source>
</evidence>
<feature type="transmembrane region" description="Helical" evidence="5">
    <location>
        <begin position="82"/>
        <end position="99"/>
    </location>
</feature>